<keyword evidence="1" id="KW-0812">Transmembrane</keyword>
<feature type="transmembrane region" description="Helical" evidence="1">
    <location>
        <begin position="21"/>
        <end position="39"/>
    </location>
</feature>
<evidence type="ECO:0000313" key="3">
    <source>
        <dbReference type="Proteomes" id="UP000187465"/>
    </source>
</evidence>
<evidence type="ECO:0000313" key="2">
    <source>
        <dbReference type="EMBL" id="OMD32805.1"/>
    </source>
</evidence>
<dbReference type="AlphaFoldDB" id="A0A1R0XCK2"/>
<feature type="transmembrane region" description="Helical" evidence="1">
    <location>
        <begin position="221"/>
        <end position="242"/>
    </location>
</feature>
<dbReference type="PANTHER" id="PTHR37305">
    <property type="entry name" value="INTEGRAL MEMBRANE PROTEIN-RELATED"/>
    <property type="match status" value="1"/>
</dbReference>
<feature type="transmembrane region" description="Helical" evidence="1">
    <location>
        <begin position="106"/>
        <end position="132"/>
    </location>
</feature>
<keyword evidence="1" id="KW-1133">Transmembrane helix</keyword>
<dbReference type="RefSeq" id="WP_036686441.1">
    <property type="nucleotide sequence ID" value="NZ_MKQP01000016.1"/>
</dbReference>
<evidence type="ECO:0008006" key="4">
    <source>
        <dbReference type="Google" id="ProtNLM"/>
    </source>
</evidence>
<feature type="transmembrane region" description="Helical" evidence="1">
    <location>
        <begin position="152"/>
        <end position="185"/>
    </location>
</feature>
<organism evidence="2 3">
    <name type="scientific">Paenibacillus odorifer</name>
    <dbReference type="NCBI Taxonomy" id="189426"/>
    <lineage>
        <taxon>Bacteria</taxon>
        <taxon>Bacillati</taxon>
        <taxon>Bacillota</taxon>
        <taxon>Bacilli</taxon>
        <taxon>Bacillales</taxon>
        <taxon>Paenibacillaceae</taxon>
        <taxon>Paenibacillus</taxon>
    </lineage>
</organism>
<sequence length="248" mass="27096">MRNFNNLIVNEWLKISKKRTFIVPYVILILLSLLLGYIVHSVSPDMFESAYDFSAMMLLSQGIGQVITILAIIGTAGIVSKEYSQGTIKFLLIRARSRTAILASKYVVVLLYALTLTVIGGIAVFGTGALWFGLSGGEAGMSEMLTNLLYNLVSTVVYGTLAFMLGVLTTSTGVTIGATMFALMIDKLIISRDFYKYVLFPNLNLSAYEGGGAPMPGMTLTFSIVMLVLYTVVFLLIGFSVFRRRDVA</sequence>
<comment type="caution">
    <text evidence="2">The sequence shown here is derived from an EMBL/GenBank/DDBJ whole genome shotgun (WGS) entry which is preliminary data.</text>
</comment>
<protein>
    <recommendedName>
        <fullName evidence="4">ABC transporter permease</fullName>
    </recommendedName>
</protein>
<reference evidence="2 3" key="1">
    <citation type="submission" date="2016-10" db="EMBL/GenBank/DDBJ databases">
        <title>Paenibacillus species isolates.</title>
        <authorList>
            <person name="Beno S.M."/>
        </authorList>
    </citation>
    <scope>NUCLEOTIDE SEQUENCE [LARGE SCALE GENOMIC DNA]</scope>
    <source>
        <strain evidence="2 3">FSL H7-0604</strain>
    </source>
</reference>
<dbReference type="Proteomes" id="UP000187465">
    <property type="component" value="Unassembled WGS sequence"/>
</dbReference>
<keyword evidence="1" id="KW-0472">Membrane</keyword>
<feature type="transmembrane region" description="Helical" evidence="1">
    <location>
        <begin position="59"/>
        <end position="79"/>
    </location>
</feature>
<evidence type="ECO:0000256" key="1">
    <source>
        <dbReference type="SAM" id="Phobius"/>
    </source>
</evidence>
<proteinExistence type="predicted"/>
<dbReference type="EMBL" id="MKQP01000016">
    <property type="protein sequence ID" value="OMD32805.1"/>
    <property type="molecule type" value="Genomic_DNA"/>
</dbReference>
<accession>A0A1R0XCK2</accession>
<dbReference type="PANTHER" id="PTHR37305:SF1">
    <property type="entry name" value="MEMBRANE PROTEIN"/>
    <property type="match status" value="1"/>
</dbReference>
<dbReference type="Pfam" id="PF12730">
    <property type="entry name" value="ABC2_membrane_4"/>
    <property type="match status" value="1"/>
</dbReference>
<gene>
    <name evidence="2" type="ORF">BJP51_14905</name>
</gene>
<name>A0A1R0XCK2_9BACL</name>